<feature type="transmembrane region" description="Helical" evidence="1">
    <location>
        <begin position="196"/>
        <end position="217"/>
    </location>
</feature>
<name>A0ABQ9Y015_9EUKA</name>
<protein>
    <recommendedName>
        <fullName evidence="4">Transmembrane protein</fullName>
    </recommendedName>
</protein>
<sequence>MLKRLNNGHVVMISSSFVSQQPLLHSIACFISWTPLPASHLSSSCLHQLILCTDQDDPLVILPRFELALLASQLLILLFQPLKACPLCVRFDQKLFAAVLQHVRVLFVLLSSVLVRSPLELPLVLDFEALLRLIHYFHLHHLLLGVALFPHFILLFSCSGERASWAARIFKLRAASLSLAAESTDSSSFFRLLKRATVLFLASFAFSFSSFTFASAAEIASFPSSCACSISSFPVFHISSRSFFRFAACRSASRLIVSALCRNSLFVCSRSFLYCFIDSAFFFSSSPCCFSLSPSWLYFSSVALRSSMPFRTRSLAFLRTFSKSFRRPISAARPSVSPSFHTFVRLFAGDRIFASDRRDMDGLTNSSLQLK</sequence>
<reference evidence="2 3" key="1">
    <citation type="journal article" date="2022" name="bioRxiv">
        <title>Genomics of Preaxostyla Flagellates Illuminates Evolutionary Transitions and the Path Towards Mitochondrial Loss.</title>
        <authorList>
            <person name="Novak L.V.F."/>
            <person name="Treitli S.C."/>
            <person name="Pyrih J."/>
            <person name="Halakuc P."/>
            <person name="Pipaliya S.V."/>
            <person name="Vacek V."/>
            <person name="Brzon O."/>
            <person name="Soukal P."/>
            <person name="Eme L."/>
            <person name="Dacks J.B."/>
            <person name="Karnkowska A."/>
            <person name="Elias M."/>
            <person name="Hampl V."/>
        </authorList>
    </citation>
    <scope>NUCLEOTIDE SEQUENCE [LARGE SCALE GENOMIC DNA]</scope>
    <source>
        <strain evidence="2">NAU3</strain>
        <tissue evidence="2">Gut</tissue>
    </source>
</reference>
<evidence type="ECO:0008006" key="4">
    <source>
        <dbReference type="Google" id="ProtNLM"/>
    </source>
</evidence>
<keyword evidence="1" id="KW-0812">Transmembrane</keyword>
<comment type="caution">
    <text evidence="2">The sequence shown here is derived from an EMBL/GenBank/DDBJ whole genome shotgun (WGS) entry which is preliminary data.</text>
</comment>
<evidence type="ECO:0000313" key="2">
    <source>
        <dbReference type="EMBL" id="KAK2957049.1"/>
    </source>
</evidence>
<dbReference type="Proteomes" id="UP001281761">
    <property type="component" value="Unassembled WGS sequence"/>
</dbReference>
<accession>A0ABQ9Y015</accession>
<gene>
    <name evidence="2" type="ORF">BLNAU_7879</name>
</gene>
<keyword evidence="1" id="KW-0472">Membrane</keyword>
<keyword evidence="1" id="KW-1133">Transmembrane helix</keyword>
<keyword evidence="3" id="KW-1185">Reference proteome</keyword>
<dbReference type="EMBL" id="JARBJD010000049">
    <property type="protein sequence ID" value="KAK2957049.1"/>
    <property type="molecule type" value="Genomic_DNA"/>
</dbReference>
<evidence type="ECO:0000313" key="3">
    <source>
        <dbReference type="Proteomes" id="UP001281761"/>
    </source>
</evidence>
<evidence type="ECO:0000256" key="1">
    <source>
        <dbReference type="SAM" id="Phobius"/>
    </source>
</evidence>
<proteinExistence type="predicted"/>
<organism evidence="2 3">
    <name type="scientific">Blattamonas nauphoetae</name>
    <dbReference type="NCBI Taxonomy" id="2049346"/>
    <lineage>
        <taxon>Eukaryota</taxon>
        <taxon>Metamonada</taxon>
        <taxon>Preaxostyla</taxon>
        <taxon>Oxymonadida</taxon>
        <taxon>Blattamonas</taxon>
    </lineage>
</organism>
<feature type="transmembrane region" description="Helical" evidence="1">
    <location>
        <begin position="135"/>
        <end position="158"/>
    </location>
</feature>